<dbReference type="Proteomes" id="UP000252530">
    <property type="component" value="Unassembled WGS sequence"/>
</dbReference>
<protein>
    <submittedName>
        <fullName evidence="2">Uncharacterized protein</fullName>
    </submittedName>
</protein>
<comment type="caution">
    <text evidence="2">The sequence shown here is derived from an EMBL/GenBank/DDBJ whole genome shotgun (WGS) entry which is preliminary data.</text>
</comment>
<feature type="transmembrane region" description="Helical" evidence="1">
    <location>
        <begin position="59"/>
        <end position="80"/>
    </location>
</feature>
<gene>
    <name evidence="2" type="ORF">CRD60_04680</name>
</gene>
<name>A0A366K9T2_9BIFI</name>
<dbReference type="EMBL" id="PDCG01000003">
    <property type="protein sequence ID" value="RBP97883.1"/>
    <property type="molecule type" value="Genomic_DNA"/>
</dbReference>
<organism evidence="2 3">
    <name type="scientific">Bifidobacterium aemilianum</name>
    <dbReference type="NCBI Taxonomy" id="2493120"/>
    <lineage>
        <taxon>Bacteria</taxon>
        <taxon>Bacillati</taxon>
        <taxon>Actinomycetota</taxon>
        <taxon>Actinomycetes</taxon>
        <taxon>Bifidobacteriales</taxon>
        <taxon>Bifidobacteriaceae</taxon>
        <taxon>Bifidobacterium</taxon>
    </lineage>
</organism>
<dbReference type="AlphaFoldDB" id="A0A366K9T2"/>
<evidence type="ECO:0000313" key="2">
    <source>
        <dbReference type="EMBL" id="RBP97883.1"/>
    </source>
</evidence>
<evidence type="ECO:0000256" key="1">
    <source>
        <dbReference type="SAM" id="Phobius"/>
    </source>
</evidence>
<dbReference type="RefSeq" id="WP_113860132.1">
    <property type="nucleotide sequence ID" value="NZ_PDCG01000003.1"/>
</dbReference>
<proteinExistence type="predicted"/>
<keyword evidence="1" id="KW-0812">Transmembrane</keyword>
<keyword evidence="1" id="KW-0472">Membrane</keyword>
<reference evidence="2 3" key="1">
    <citation type="submission" date="2017-10" db="EMBL/GenBank/DDBJ databases">
        <title>Bifidobacterium xylocopum sp. nov. and Bifidobacterium aemilianum sp. nov., from the carpenter bee (Xylocopa violacea) digestive tract.</title>
        <authorList>
            <person name="Alberoni D."/>
            <person name="Baffoni L."/>
            <person name="Di Gioia D."/>
            <person name="Gaggia F."/>
            <person name="Biavati B."/>
        </authorList>
    </citation>
    <scope>NUCLEOTIDE SEQUENCE [LARGE SCALE GENOMIC DNA]</scope>
    <source>
        <strain evidence="2 3">XV10</strain>
    </source>
</reference>
<keyword evidence="1" id="KW-1133">Transmembrane helix</keyword>
<sequence length="140" mass="14988">MTDYNRSASKSPSMTATNYNLFPAEVRGRNTAEPEHPAAVPRSLMKSEADYWYGKADHYFTATVAATIPLLISLIGIVLFQPTAILLVLVITVLSASATAGLWTYKNGCDAVALARESELGHTVALTSLGSRTTQVGGQR</sequence>
<accession>A0A366K9T2</accession>
<feature type="transmembrane region" description="Helical" evidence="1">
    <location>
        <begin position="85"/>
        <end position="105"/>
    </location>
</feature>
<keyword evidence="3" id="KW-1185">Reference proteome</keyword>
<evidence type="ECO:0000313" key="3">
    <source>
        <dbReference type="Proteomes" id="UP000252530"/>
    </source>
</evidence>